<reference evidence="2 3" key="1">
    <citation type="submission" date="2017-10" db="EMBL/GenBank/DDBJ databases">
        <title>Novel microbial diversity and functional potential in the marine mammal oral microbiome.</title>
        <authorList>
            <person name="Dudek N.K."/>
            <person name="Sun C.L."/>
            <person name="Burstein D."/>
            <person name="Kantor R.S."/>
            <person name="Aliaga Goltsman D.S."/>
            <person name="Bik E.M."/>
            <person name="Thomas B.C."/>
            <person name="Banfield J.F."/>
            <person name="Relman D.A."/>
        </authorList>
    </citation>
    <scope>NUCLEOTIDE SEQUENCE [LARGE SCALE GENOMIC DNA]</scope>
    <source>
        <strain evidence="2">DOLJORAL78_50_517</strain>
    </source>
</reference>
<evidence type="ECO:0000313" key="3">
    <source>
        <dbReference type="Proteomes" id="UP000229278"/>
    </source>
</evidence>
<dbReference type="EMBL" id="PDTV01000009">
    <property type="protein sequence ID" value="PIE82957.1"/>
    <property type="molecule type" value="Genomic_DNA"/>
</dbReference>
<name>A0A2G6PEH4_9GAMM</name>
<protein>
    <submittedName>
        <fullName evidence="2">Uncharacterized protein</fullName>
    </submittedName>
</protein>
<gene>
    <name evidence="2" type="ORF">CSA09_03975</name>
</gene>
<accession>A0A2G6PEH4</accession>
<dbReference type="Proteomes" id="UP000229278">
    <property type="component" value="Unassembled WGS sequence"/>
</dbReference>
<evidence type="ECO:0000256" key="1">
    <source>
        <dbReference type="SAM" id="MobiDB-lite"/>
    </source>
</evidence>
<feature type="region of interest" description="Disordered" evidence="1">
    <location>
        <begin position="69"/>
        <end position="88"/>
    </location>
</feature>
<organism evidence="2 3">
    <name type="scientific">Candidatus Contendibacter odensensis</name>
    <dbReference type="NCBI Taxonomy" id="1400860"/>
    <lineage>
        <taxon>Bacteria</taxon>
        <taxon>Pseudomonadati</taxon>
        <taxon>Pseudomonadota</taxon>
        <taxon>Gammaproteobacteria</taxon>
        <taxon>Candidatus Competibacteraceae</taxon>
        <taxon>Candidatus Contendibacter</taxon>
    </lineage>
</organism>
<proteinExistence type="predicted"/>
<evidence type="ECO:0000313" key="2">
    <source>
        <dbReference type="EMBL" id="PIE82957.1"/>
    </source>
</evidence>
<dbReference type="AlphaFoldDB" id="A0A2G6PEH4"/>
<sequence>MDTAAVLCSRKPRKVDPEKGVYPGGLLTWHKDITQKKSKIPSMNFINVLKFIEEINAVSPKICSSSSQSTIADNLTRERPDTSFLQKN</sequence>
<comment type="caution">
    <text evidence="2">The sequence shown here is derived from an EMBL/GenBank/DDBJ whole genome shotgun (WGS) entry which is preliminary data.</text>
</comment>